<dbReference type="AlphaFoldDB" id="A0A1H9U6P6"/>
<evidence type="ECO:0008006" key="3">
    <source>
        <dbReference type="Google" id="ProtNLM"/>
    </source>
</evidence>
<evidence type="ECO:0000313" key="1">
    <source>
        <dbReference type="EMBL" id="SES04992.1"/>
    </source>
</evidence>
<proteinExistence type="predicted"/>
<dbReference type="Proteomes" id="UP000182471">
    <property type="component" value="Unassembled WGS sequence"/>
</dbReference>
<protein>
    <recommendedName>
        <fullName evidence="3">Integrase core domain-containing protein</fullName>
    </recommendedName>
</protein>
<reference evidence="2" key="1">
    <citation type="submission" date="2016-10" db="EMBL/GenBank/DDBJ databases">
        <authorList>
            <person name="Varghese N."/>
            <person name="Submissions S."/>
        </authorList>
    </citation>
    <scope>NUCLEOTIDE SEQUENCE [LARGE SCALE GENOMIC DNA]</scope>
    <source>
        <strain evidence="2">S1b</strain>
    </source>
</reference>
<organism evidence="1 2">
    <name type="scientific">Lachnobacterium bovis</name>
    <dbReference type="NCBI Taxonomy" id="140626"/>
    <lineage>
        <taxon>Bacteria</taxon>
        <taxon>Bacillati</taxon>
        <taxon>Bacillota</taxon>
        <taxon>Clostridia</taxon>
        <taxon>Lachnospirales</taxon>
        <taxon>Lachnospiraceae</taxon>
        <taxon>Lachnobacterium</taxon>
    </lineage>
</organism>
<gene>
    <name evidence="1" type="ORF">SAMN02910429_01951</name>
</gene>
<dbReference type="EMBL" id="FOGW01000024">
    <property type="protein sequence ID" value="SES04992.1"/>
    <property type="molecule type" value="Genomic_DNA"/>
</dbReference>
<keyword evidence="2" id="KW-1185">Reference proteome</keyword>
<accession>A0A1H9U6P6</accession>
<name>A0A1H9U6P6_9FIRM</name>
<dbReference type="RefSeq" id="WP_074730841.1">
    <property type="nucleotide sequence ID" value="NZ_FOGW01000024.1"/>
</dbReference>
<evidence type="ECO:0000313" key="2">
    <source>
        <dbReference type="Proteomes" id="UP000182471"/>
    </source>
</evidence>
<sequence>MEYVHVTKDNLEEEHICCAISNNRSAIASVNADYMNTELAIKTLNEALIKEKRPKNLILHSDQGAQFTS</sequence>